<feature type="transmembrane region" description="Helical" evidence="1">
    <location>
        <begin position="20"/>
        <end position="48"/>
    </location>
</feature>
<dbReference type="STRING" id="1036808.A0A0C2ZIU0"/>
<feature type="transmembrane region" description="Helical" evidence="1">
    <location>
        <begin position="68"/>
        <end position="90"/>
    </location>
</feature>
<evidence type="ECO:0000313" key="2">
    <source>
        <dbReference type="EMBL" id="KIM61538.1"/>
    </source>
</evidence>
<gene>
    <name evidence="2" type="ORF">SCLCIDRAFT_121892</name>
</gene>
<keyword evidence="3" id="KW-1185">Reference proteome</keyword>
<feature type="transmembrane region" description="Helical" evidence="1">
    <location>
        <begin position="144"/>
        <end position="165"/>
    </location>
</feature>
<reference evidence="2 3" key="1">
    <citation type="submission" date="2014-04" db="EMBL/GenBank/DDBJ databases">
        <authorList>
            <consortium name="DOE Joint Genome Institute"/>
            <person name="Kuo A."/>
            <person name="Kohler A."/>
            <person name="Nagy L.G."/>
            <person name="Floudas D."/>
            <person name="Copeland A."/>
            <person name="Barry K.W."/>
            <person name="Cichocki N."/>
            <person name="Veneault-Fourrey C."/>
            <person name="LaButti K."/>
            <person name="Lindquist E.A."/>
            <person name="Lipzen A."/>
            <person name="Lundell T."/>
            <person name="Morin E."/>
            <person name="Murat C."/>
            <person name="Sun H."/>
            <person name="Tunlid A."/>
            <person name="Henrissat B."/>
            <person name="Grigoriev I.V."/>
            <person name="Hibbett D.S."/>
            <person name="Martin F."/>
            <person name="Nordberg H.P."/>
            <person name="Cantor M.N."/>
            <person name="Hua S.X."/>
        </authorList>
    </citation>
    <scope>NUCLEOTIDE SEQUENCE [LARGE SCALE GENOMIC DNA]</scope>
    <source>
        <strain evidence="2 3">Foug A</strain>
    </source>
</reference>
<dbReference type="HOGENOM" id="CLU_035509_14_2_1"/>
<evidence type="ECO:0000313" key="3">
    <source>
        <dbReference type="Proteomes" id="UP000053989"/>
    </source>
</evidence>
<sequence length="202" mass="22303">IITVVLQTRLYALYHSSKKLLVFMVSFFAAEVGIMVALLTTALWNWAIDCTSSPVPGDELCVAYAISAYRYIWVPCLTFDVILAVLAVWAGVKHSKQQSHSRSARLNKPRLVDVLIQGNVVYFLSPLVTFIVLLNQDVSLEIQWLGNVLLFSAPVTIAAGCRLILSLREGTSHHLVSGSNPVTISASTVQDEPWRGKDTYIV</sequence>
<dbReference type="Proteomes" id="UP000053989">
    <property type="component" value="Unassembled WGS sequence"/>
</dbReference>
<keyword evidence="1" id="KW-0472">Membrane</keyword>
<keyword evidence="1" id="KW-0812">Transmembrane</keyword>
<keyword evidence="1" id="KW-1133">Transmembrane helix</keyword>
<protein>
    <submittedName>
        <fullName evidence="2">Uncharacterized protein</fullName>
    </submittedName>
</protein>
<proteinExistence type="predicted"/>
<accession>A0A0C2ZIU0</accession>
<evidence type="ECO:0000256" key="1">
    <source>
        <dbReference type="SAM" id="Phobius"/>
    </source>
</evidence>
<dbReference type="EMBL" id="KN822051">
    <property type="protein sequence ID" value="KIM61538.1"/>
    <property type="molecule type" value="Genomic_DNA"/>
</dbReference>
<dbReference type="AlphaFoldDB" id="A0A0C2ZIU0"/>
<organism evidence="2 3">
    <name type="scientific">Scleroderma citrinum Foug A</name>
    <dbReference type="NCBI Taxonomy" id="1036808"/>
    <lineage>
        <taxon>Eukaryota</taxon>
        <taxon>Fungi</taxon>
        <taxon>Dikarya</taxon>
        <taxon>Basidiomycota</taxon>
        <taxon>Agaricomycotina</taxon>
        <taxon>Agaricomycetes</taxon>
        <taxon>Agaricomycetidae</taxon>
        <taxon>Boletales</taxon>
        <taxon>Sclerodermatineae</taxon>
        <taxon>Sclerodermataceae</taxon>
        <taxon>Scleroderma</taxon>
    </lineage>
</organism>
<reference evidence="3" key="2">
    <citation type="submission" date="2015-01" db="EMBL/GenBank/DDBJ databases">
        <title>Evolutionary Origins and Diversification of the Mycorrhizal Mutualists.</title>
        <authorList>
            <consortium name="DOE Joint Genome Institute"/>
            <consortium name="Mycorrhizal Genomics Consortium"/>
            <person name="Kohler A."/>
            <person name="Kuo A."/>
            <person name="Nagy L.G."/>
            <person name="Floudas D."/>
            <person name="Copeland A."/>
            <person name="Barry K.W."/>
            <person name="Cichocki N."/>
            <person name="Veneault-Fourrey C."/>
            <person name="LaButti K."/>
            <person name="Lindquist E.A."/>
            <person name="Lipzen A."/>
            <person name="Lundell T."/>
            <person name="Morin E."/>
            <person name="Murat C."/>
            <person name="Riley R."/>
            <person name="Ohm R."/>
            <person name="Sun H."/>
            <person name="Tunlid A."/>
            <person name="Henrissat B."/>
            <person name="Grigoriev I.V."/>
            <person name="Hibbett D.S."/>
            <person name="Martin F."/>
        </authorList>
    </citation>
    <scope>NUCLEOTIDE SEQUENCE [LARGE SCALE GENOMIC DNA]</scope>
    <source>
        <strain evidence="3">Foug A</strain>
    </source>
</reference>
<feature type="non-terminal residue" evidence="2">
    <location>
        <position position="1"/>
    </location>
</feature>
<feature type="transmembrane region" description="Helical" evidence="1">
    <location>
        <begin position="111"/>
        <end position="132"/>
    </location>
</feature>
<dbReference type="InParanoid" id="A0A0C2ZIU0"/>
<dbReference type="OrthoDB" id="3349377at2759"/>
<name>A0A0C2ZIU0_9AGAM</name>